<dbReference type="CDD" id="cd01130">
    <property type="entry name" value="VirB11-like_ATPase"/>
    <property type="match status" value="1"/>
</dbReference>
<dbReference type="InterPro" id="IPR022399">
    <property type="entry name" value="TadA-like_ATPase"/>
</dbReference>
<evidence type="ECO:0000259" key="2">
    <source>
        <dbReference type="Pfam" id="PF00437"/>
    </source>
</evidence>
<dbReference type="PANTHER" id="PTHR30486:SF6">
    <property type="entry name" value="TYPE IV PILUS RETRACTATION ATPASE PILT"/>
    <property type="match status" value="1"/>
</dbReference>
<feature type="domain" description="Bacterial type II secretion system protein E" evidence="2">
    <location>
        <begin position="53"/>
        <end position="329"/>
    </location>
</feature>
<dbReference type="GO" id="GO:0016887">
    <property type="term" value="F:ATP hydrolysis activity"/>
    <property type="evidence" value="ECO:0007669"/>
    <property type="project" value="InterPro"/>
</dbReference>
<dbReference type="EMBL" id="SZPY01000001">
    <property type="protein sequence ID" value="TKI64322.1"/>
    <property type="molecule type" value="Genomic_DNA"/>
</dbReference>
<reference evidence="3 4" key="1">
    <citation type="submission" date="2019-04" db="EMBL/GenBank/DDBJ databases">
        <authorList>
            <person name="Dong K."/>
        </authorList>
    </citation>
    <scope>NUCLEOTIDE SEQUENCE [LARGE SCALE GENOMIC DNA]</scope>
    <source>
        <strain evidence="4">dk3543</strain>
    </source>
</reference>
<keyword evidence="4" id="KW-1185">Reference proteome</keyword>
<dbReference type="InterPro" id="IPR050921">
    <property type="entry name" value="T4SS_GSP_E_ATPase"/>
</dbReference>
<protein>
    <submittedName>
        <fullName evidence="3">TadA family conjugal transfer-associated ATPase</fullName>
    </submittedName>
</protein>
<gene>
    <name evidence="3" type="ORF">FC770_04030</name>
</gene>
<dbReference type="RefSeq" id="WP_137064783.1">
    <property type="nucleotide sequence ID" value="NZ_CP040748.1"/>
</dbReference>
<dbReference type="OrthoDB" id="9810761at2"/>
<accession>A0A4U2YUD2</accession>
<evidence type="ECO:0000256" key="1">
    <source>
        <dbReference type="ARBA" id="ARBA00006611"/>
    </source>
</evidence>
<evidence type="ECO:0000313" key="4">
    <source>
        <dbReference type="Proteomes" id="UP000307808"/>
    </source>
</evidence>
<dbReference type="Proteomes" id="UP000307808">
    <property type="component" value="Unassembled WGS sequence"/>
</dbReference>
<comment type="caution">
    <text evidence="3">The sequence shown here is derived from an EMBL/GenBank/DDBJ whole genome shotgun (WGS) entry which is preliminary data.</text>
</comment>
<organism evidence="3 4">
    <name type="scientific">Nocardioides jishulii</name>
    <dbReference type="NCBI Taxonomy" id="2575440"/>
    <lineage>
        <taxon>Bacteria</taxon>
        <taxon>Bacillati</taxon>
        <taxon>Actinomycetota</taxon>
        <taxon>Actinomycetes</taxon>
        <taxon>Propionibacteriales</taxon>
        <taxon>Nocardioidaceae</taxon>
        <taxon>Nocardioides</taxon>
    </lineage>
</organism>
<comment type="similarity">
    <text evidence="1">Belongs to the GSP E family.</text>
</comment>
<name>A0A4U2YUD2_9ACTN</name>
<proteinExistence type="inferred from homology"/>
<dbReference type="InterPro" id="IPR001482">
    <property type="entry name" value="T2SS/T4SS_dom"/>
</dbReference>
<dbReference type="Gene3D" id="3.30.450.380">
    <property type="match status" value="1"/>
</dbReference>
<dbReference type="AlphaFoldDB" id="A0A4U2YUD2"/>
<dbReference type="NCBIfam" id="TIGR03819">
    <property type="entry name" value="heli_sec_ATPase"/>
    <property type="match status" value="1"/>
</dbReference>
<sequence length="382" mass="40270">MSVEMADAVRDDLVRHGGELTPHRIARALQRLGLPVSAAAVSDVHEHVLRTAHGLGPLAPLVADPAVTDVLVNGPGPVWVDRGRGIEATDVVLTSEDEVRRIAQRLAARGGRRLDDASPFCDVRLPEGARFHAVLAPLAHPGTAVSLRIPRARSFTLDELVEAGTVTPPGARLLRDLVAGRLAYLVSGGTGSGKTTLLTTLLGLVPPDERIVVVEDSAELRPDHPMVVGLEARPANTEGSGEVSLRTLVRQALRMRPDRLVVGEVRGAEVVDLLAAMNTGHEGGCGTLHANSAEQVPARIEALAAPAGIDRAAAAAQFVAAVDVLLHVTRGADGRRRLAQVAVPRLGDRGAEALWALEFGRDGRVREGPGAGLFADRLEGRR</sequence>
<dbReference type="SUPFAM" id="SSF52540">
    <property type="entry name" value="P-loop containing nucleoside triphosphate hydrolases"/>
    <property type="match status" value="1"/>
</dbReference>
<dbReference type="PANTHER" id="PTHR30486">
    <property type="entry name" value="TWITCHING MOTILITY PROTEIN PILT"/>
    <property type="match status" value="1"/>
</dbReference>
<dbReference type="Gene3D" id="3.40.50.300">
    <property type="entry name" value="P-loop containing nucleotide triphosphate hydrolases"/>
    <property type="match status" value="1"/>
</dbReference>
<evidence type="ECO:0000313" key="3">
    <source>
        <dbReference type="EMBL" id="TKI64322.1"/>
    </source>
</evidence>
<dbReference type="InterPro" id="IPR027417">
    <property type="entry name" value="P-loop_NTPase"/>
</dbReference>
<dbReference type="Pfam" id="PF00437">
    <property type="entry name" value="T2SSE"/>
    <property type="match status" value="1"/>
</dbReference>